<dbReference type="GO" id="GO:0006508">
    <property type="term" value="P:proteolysis"/>
    <property type="evidence" value="ECO:0007669"/>
    <property type="project" value="UniProtKB-KW"/>
</dbReference>
<accession>A0A849SNQ4</accession>
<keyword evidence="4" id="KW-0378">Hydrolase</keyword>
<dbReference type="PANTHER" id="PTHR38478:SF1">
    <property type="entry name" value="ZINC DEPENDENT METALLOPROTEASE DOMAIN LIPOPROTEIN"/>
    <property type="match status" value="1"/>
</dbReference>
<evidence type="ECO:0000259" key="3">
    <source>
        <dbReference type="Pfam" id="PF17148"/>
    </source>
</evidence>
<organism evidence="4 5">
    <name type="scientific">Eiseniibacteriota bacterium</name>
    <dbReference type="NCBI Taxonomy" id="2212470"/>
    <lineage>
        <taxon>Bacteria</taxon>
        <taxon>Candidatus Eiseniibacteriota</taxon>
    </lineage>
</organism>
<dbReference type="SUPFAM" id="SSF55486">
    <property type="entry name" value="Metalloproteases ('zincins'), catalytic domain"/>
    <property type="match status" value="1"/>
</dbReference>
<keyword evidence="1" id="KW-0732">Signal</keyword>
<dbReference type="Pfam" id="PF16313">
    <property type="entry name" value="DUF4953"/>
    <property type="match status" value="1"/>
</dbReference>
<keyword evidence="4" id="KW-0482">Metalloprotease</keyword>
<dbReference type="PANTHER" id="PTHR38478">
    <property type="entry name" value="PEPTIDASE M1A AND M12B"/>
    <property type="match status" value="1"/>
</dbReference>
<dbReference type="InterPro" id="IPR033413">
    <property type="entry name" value="DUF5117"/>
</dbReference>
<reference evidence="4 5" key="1">
    <citation type="submission" date="2020-04" db="EMBL/GenBank/DDBJ databases">
        <title>Metagenomic profiling of ammonia- and methane-oxidizing microorganisms in a Dutch drinking water treatment plant.</title>
        <authorList>
            <person name="Poghosyan L."/>
            <person name="Leucker S."/>
        </authorList>
    </citation>
    <scope>NUCLEOTIDE SEQUENCE [LARGE SCALE GENOMIC DNA]</scope>
    <source>
        <strain evidence="4">S-RSF-IL-03</strain>
    </source>
</reference>
<proteinExistence type="predicted"/>
<keyword evidence="4" id="KW-0645">Protease</keyword>
<feature type="signal peptide" evidence="1">
    <location>
        <begin position="1"/>
        <end position="26"/>
    </location>
</feature>
<feature type="chain" id="PRO_5032662854" evidence="1">
    <location>
        <begin position="27"/>
        <end position="904"/>
    </location>
</feature>
<dbReference type="Gene3D" id="3.40.390.10">
    <property type="entry name" value="Collagenase (Catalytic Domain)"/>
    <property type="match status" value="1"/>
</dbReference>
<feature type="domain" description="DUF5117" evidence="3">
    <location>
        <begin position="107"/>
        <end position="295"/>
    </location>
</feature>
<sequence>MTYRYSLRSALALALAIALLPSLGHAAPKPKKGASDAAAAAADKPYGDWKKLTKDTEVKKGLFTLYQKRENLYMEIRADQLDQPVLGIWSIARGIGRDFVLGGLSIFNDRMIEFHRTGDRVLVMEKNMRFVAPSGSAIERAKDLSFGNSAIASLKIESVHDSSKALLVDLAPFLVSDISDMSEFLRQGPARTFRFDKERSAVTLAKAYPENVEFEAMLTYTPNDRQNLNLNTVPDDRYVGVTMHYSFSKLPDVPMTPRLADDRTGYFLNAVKDFSRDDQEHFWRRYITRWRLEKKDPTAALSEPVKPIVYYIDRTIPEKYRPYVKAGIEGWQKAFEAAGFKNAIIAKEAPADDPDYDPGDIRYSTIRWITSSEPSFGAIGPSRIDPRSGEILDSDILFEASIVQRRWRIYRDLTGSPSTFELPMLREAESRLPLDHRCDAAAGGSVGMTLANLAAVMDGSIAAGGPIHERFVGEMLTHTVLHEVGHALGLTHNFRASTATPYDKLNDSTWSRGNGMMASVMDYATPNVSRDRTKQGDYYGSVAGTADVWMIRYGYTPSGQASADADYAVVKKIADESNLPGHVYTPDPDTYGPFALDPRSNIWDLGDDPLSFAKDRAGWVTDIWSNDALEARILGDEGEYPVLRRAVDGLLEQYGIALGIGVKYVGGQYQSRNHRGQPDSRDPLQLVPAAKQREALDFIAERGFAANSFNLSPKLLNRLAPDRWMHWGVDDNFGVWTGPRLDYNLNDKALAIQTGLLNGLTQPMLLARLREAESRSPDAFRMSDYFDRLTRALWGEVGGGAAAAMRALDGPNTRRDIQRVYIDRLAQMVVGGIPGTPDDARSLARLQLARIDARATRALAGEGAMGDYTRAHLLESRARIKRALEAGREVEAVRPAGAIGVATP</sequence>
<dbReference type="AlphaFoldDB" id="A0A849SNQ4"/>
<dbReference type="Pfam" id="PF17148">
    <property type="entry name" value="DUF5117"/>
    <property type="match status" value="1"/>
</dbReference>
<evidence type="ECO:0000256" key="1">
    <source>
        <dbReference type="SAM" id="SignalP"/>
    </source>
</evidence>
<dbReference type="CDD" id="cd04276">
    <property type="entry name" value="ZnMc_MMP_like_2"/>
    <property type="match status" value="1"/>
</dbReference>
<dbReference type="InterPro" id="IPR032534">
    <property type="entry name" value="EcxA_zinc-bd"/>
</dbReference>
<gene>
    <name evidence="4" type="ORF">HOP12_09990</name>
</gene>
<dbReference type="GO" id="GO:0008237">
    <property type="term" value="F:metallopeptidase activity"/>
    <property type="evidence" value="ECO:0007669"/>
    <property type="project" value="UniProtKB-KW"/>
</dbReference>
<comment type="caution">
    <text evidence="4">The sequence shown here is derived from an EMBL/GenBank/DDBJ whole genome shotgun (WGS) entry which is preliminary data.</text>
</comment>
<protein>
    <submittedName>
        <fullName evidence="4">Zinc-dependent metalloprotease</fullName>
    </submittedName>
</protein>
<name>A0A849SNQ4_UNCEI</name>
<dbReference type="EMBL" id="JABFRW010000125">
    <property type="protein sequence ID" value="NOT34487.1"/>
    <property type="molecule type" value="Genomic_DNA"/>
</dbReference>
<evidence type="ECO:0000313" key="5">
    <source>
        <dbReference type="Proteomes" id="UP000580839"/>
    </source>
</evidence>
<dbReference type="Proteomes" id="UP000580839">
    <property type="component" value="Unassembled WGS sequence"/>
</dbReference>
<dbReference type="InterPro" id="IPR024079">
    <property type="entry name" value="MetalloPept_cat_dom_sf"/>
</dbReference>
<evidence type="ECO:0000259" key="2">
    <source>
        <dbReference type="Pfam" id="PF16313"/>
    </source>
</evidence>
<dbReference type="InterPro" id="IPR034032">
    <property type="entry name" value="Zn_MMP-like_bac"/>
</dbReference>
<evidence type="ECO:0000313" key="4">
    <source>
        <dbReference type="EMBL" id="NOT34487.1"/>
    </source>
</evidence>
<feature type="domain" description="EcxA zinc-binding" evidence="2">
    <location>
        <begin position="468"/>
        <end position="797"/>
    </location>
</feature>